<keyword evidence="6" id="KW-1185">Reference proteome</keyword>
<protein>
    <submittedName>
        <fullName evidence="5">Class E sortase</fullName>
    </submittedName>
</protein>
<dbReference type="NCBIfam" id="TIGR01076">
    <property type="entry name" value="sortase_fam"/>
    <property type="match status" value="1"/>
</dbReference>
<reference evidence="5 6" key="1">
    <citation type="submission" date="2020-03" db="EMBL/GenBank/DDBJ databases">
        <title>Chryseoglobus sp. isolated from a deep-sea seamount.</title>
        <authorList>
            <person name="Zhang D.-C."/>
        </authorList>
    </citation>
    <scope>NUCLEOTIDE SEQUENCE [LARGE SCALE GENOMIC DNA]</scope>
    <source>
        <strain evidence="5 6">KN1116</strain>
    </source>
</reference>
<feature type="active site" description="Acyl-thioester intermediate" evidence="2">
    <location>
        <position position="207"/>
    </location>
</feature>
<comment type="caution">
    <text evidence="5">The sequence shown here is derived from an EMBL/GenBank/DDBJ whole genome shotgun (WGS) entry which is preliminary data.</text>
</comment>
<accession>A0A9E5JLI6</accession>
<dbReference type="Pfam" id="PF04203">
    <property type="entry name" value="Sortase"/>
    <property type="match status" value="1"/>
</dbReference>
<dbReference type="NCBIfam" id="NF033747">
    <property type="entry name" value="class_E_sortase"/>
    <property type="match status" value="1"/>
</dbReference>
<dbReference type="InterPro" id="IPR023365">
    <property type="entry name" value="Sortase_dom-sf"/>
</dbReference>
<name>A0A9E5JLI6_9MICO</name>
<dbReference type="InterPro" id="IPR053465">
    <property type="entry name" value="Sortase_Class_E"/>
</dbReference>
<keyword evidence="1" id="KW-0378">Hydrolase</keyword>
<dbReference type="InterPro" id="IPR005754">
    <property type="entry name" value="Sortase"/>
</dbReference>
<dbReference type="EMBL" id="VIKT02000007">
    <property type="protein sequence ID" value="NHF62729.1"/>
    <property type="molecule type" value="Genomic_DNA"/>
</dbReference>
<dbReference type="CDD" id="cd05830">
    <property type="entry name" value="Sortase_E"/>
    <property type="match status" value="1"/>
</dbReference>
<evidence type="ECO:0000256" key="1">
    <source>
        <dbReference type="ARBA" id="ARBA00022801"/>
    </source>
</evidence>
<gene>
    <name evidence="5" type="ORF">FK219_005685</name>
</gene>
<dbReference type="SUPFAM" id="SSF63817">
    <property type="entry name" value="Sortase"/>
    <property type="match status" value="1"/>
</dbReference>
<dbReference type="InterPro" id="IPR042003">
    <property type="entry name" value="Sortase_E"/>
</dbReference>
<organism evidence="5 6">
    <name type="scientific">Microcella pacifica</name>
    <dbReference type="NCBI Taxonomy" id="2591847"/>
    <lineage>
        <taxon>Bacteria</taxon>
        <taxon>Bacillati</taxon>
        <taxon>Actinomycetota</taxon>
        <taxon>Actinomycetes</taxon>
        <taxon>Micrococcales</taxon>
        <taxon>Microbacteriaceae</taxon>
        <taxon>Microcella</taxon>
    </lineage>
</organism>
<evidence type="ECO:0000256" key="4">
    <source>
        <dbReference type="SAM" id="Phobius"/>
    </source>
</evidence>
<keyword evidence="4" id="KW-1133">Transmembrane helix</keyword>
<dbReference type="OrthoDB" id="5242879at2"/>
<proteinExistence type="predicted"/>
<dbReference type="GO" id="GO:0016787">
    <property type="term" value="F:hydrolase activity"/>
    <property type="evidence" value="ECO:0007669"/>
    <property type="project" value="UniProtKB-KW"/>
</dbReference>
<keyword evidence="4" id="KW-0472">Membrane</keyword>
<feature type="active site" description="Proton donor/acceptor" evidence="2">
    <location>
        <position position="139"/>
    </location>
</feature>
<keyword evidence="4" id="KW-0812">Transmembrane</keyword>
<evidence type="ECO:0000256" key="3">
    <source>
        <dbReference type="SAM" id="MobiDB-lite"/>
    </source>
</evidence>
<feature type="compositionally biased region" description="Low complexity" evidence="3">
    <location>
        <begin position="67"/>
        <end position="77"/>
    </location>
</feature>
<feature type="compositionally biased region" description="Acidic residues" evidence="3">
    <location>
        <begin position="52"/>
        <end position="66"/>
    </location>
</feature>
<dbReference type="AlphaFoldDB" id="A0A9E5JLI6"/>
<feature type="region of interest" description="Disordered" evidence="3">
    <location>
        <begin position="52"/>
        <end position="77"/>
    </location>
</feature>
<dbReference type="Proteomes" id="UP000818266">
    <property type="component" value="Unassembled WGS sequence"/>
</dbReference>
<evidence type="ECO:0000313" key="6">
    <source>
        <dbReference type="Proteomes" id="UP000818266"/>
    </source>
</evidence>
<feature type="transmembrane region" description="Helical" evidence="4">
    <location>
        <begin position="7"/>
        <end position="26"/>
    </location>
</feature>
<sequence length="246" mass="26610">MTGILGELLITAGVLVMLFLGWYVWLNDIVTGSVQQGAAVDVQRELQQEWEDDLATQPEPEPEETTEPGTPLDPPVAVAPAAGESWGALIVPRFGEDYVRAIGEGVDPATVLNSRTLGVGHYAETQMPGELGNVALAAHRNTWGGAFSEVGELQLGDNLYVETRDGWYQYAFRGLEYVWPSGVEVLLPVPQAPQVEPGEHILTLTTCNPRFSTAERMIAYAVLEDWHPRSGGAPAEISGLVEASSR</sequence>
<dbReference type="Gene3D" id="2.40.260.10">
    <property type="entry name" value="Sortase"/>
    <property type="match status" value="1"/>
</dbReference>
<evidence type="ECO:0000313" key="5">
    <source>
        <dbReference type="EMBL" id="NHF62729.1"/>
    </source>
</evidence>
<evidence type="ECO:0000256" key="2">
    <source>
        <dbReference type="PIRSR" id="PIRSR605754-1"/>
    </source>
</evidence>